<evidence type="ECO:0000256" key="1">
    <source>
        <dbReference type="ARBA" id="ARBA00004651"/>
    </source>
</evidence>
<evidence type="ECO:0000256" key="2">
    <source>
        <dbReference type="ARBA" id="ARBA00022448"/>
    </source>
</evidence>
<feature type="transmembrane region" description="Helical" evidence="7">
    <location>
        <begin position="151"/>
        <end position="179"/>
    </location>
</feature>
<organism evidence="9 10">
    <name type="scientific">Roseovarius nubinhibens</name>
    <dbReference type="NCBI Taxonomy" id="314263"/>
    <lineage>
        <taxon>Bacteria</taxon>
        <taxon>Pseudomonadati</taxon>
        <taxon>Pseudomonadota</taxon>
        <taxon>Alphaproteobacteria</taxon>
        <taxon>Rhodobacterales</taxon>
        <taxon>Roseobacteraceae</taxon>
        <taxon>Roseovarius</taxon>
    </lineage>
</organism>
<dbReference type="Pfam" id="PF19300">
    <property type="entry name" value="BPD_transp_1_N"/>
    <property type="match status" value="1"/>
</dbReference>
<proteinExistence type="inferred from homology"/>
<dbReference type="SUPFAM" id="SSF161098">
    <property type="entry name" value="MetI-like"/>
    <property type="match status" value="1"/>
</dbReference>
<dbReference type="GO" id="GO:0055085">
    <property type="term" value="P:transmembrane transport"/>
    <property type="evidence" value="ECO:0007669"/>
    <property type="project" value="InterPro"/>
</dbReference>
<dbReference type="CDD" id="cd06261">
    <property type="entry name" value="TM_PBP2"/>
    <property type="match status" value="1"/>
</dbReference>
<keyword evidence="3" id="KW-1003">Cell membrane</keyword>
<keyword evidence="6 7" id="KW-0472">Membrane</keyword>
<feature type="transmembrane region" description="Helical" evidence="7">
    <location>
        <begin position="256"/>
        <end position="282"/>
    </location>
</feature>
<keyword evidence="4 7" id="KW-0812">Transmembrane</keyword>
<evidence type="ECO:0000256" key="6">
    <source>
        <dbReference type="ARBA" id="ARBA00023136"/>
    </source>
</evidence>
<evidence type="ECO:0000313" key="10">
    <source>
        <dbReference type="Proteomes" id="UP000264719"/>
    </source>
</evidence>
<protein>
    <submittedName>
        <fullName evidence="9">ABC transporter substrate-binding protein</fullName>
    </submittedName>
</protein>
<dbReference type="InterPro" id="IPR035906">
    <property type="entry name" value="MetI-like_sf"/>
</dbReference>
<dbReference type="InterPro" id="IPR000515">
    <property type="entry name" value="MetI-like"/>
</dbReference>
<dbReference type="Proteomes" id="UP000264719">
    <property type="component" value="Unassembled WGS sequence"/>
</dbReference>
<evidence type="ECO:0000256" key="7">
    <source>
        <dbReference type="RuleBase" id="RU363032"/>
    </source>
</evidence>
<dbReference type="AlphaFoldDB" id="A0A348W9Y7"/>
<feature type="domain" description="ABC transmembrane type-1" evidence="8">
    <location>
        <begin position="112"/>
        <end position="321"/>
    </location>
</feature>
<dbReference type="Pfam" id="PF00528">
    <property type="entry name" value="BPD_transp_1"/>
    <property type="match status" value="1"/>
</dbReference>
<evidence type="ECO:0000259" key="8">
    <source>
        <dbReference type="PROSITE" id="PS50928"/>
    </source>
</evidence>
<feature type="transmembrane region" description="Helical" evidence="7">
    <location>
        <begin position="302"/>
        <end position="324"/>
    </location>
</feature>
<dbReference type="PROSITE" id="PS50928">
    <property type="entry name" value="ABC_TM1"/>
    <property type="match status" value="1"/>
</dbReference>
<gene>
    <name evidence="9" type="ORF">DCS45_05655</name>
</gene>
<sequence length="335" mass="36823">MLTFTLRRLGWAMPTLLVIALALFALIDLAPGDPLAQLPLGVSPEVEAEMRAALGIDRPAPDRFGLWLQQMFWIEPAQAVNALFGTGWAEDMPRLISWQNRAPVMQIIGERLPQTLWVVGAAYVVGLLLALPLGIIAALRQYTLFDHLTGGISVLGYALPPFFTGAVLILLFTTTLGWLPLSYDGLHRVEDWPSLRFQLWQMTLPVMVLSLQTTALLSRYMRAAMRDELRAPYVLSARARGLSEPRVILLHALPRALGPVVSVAALGLPQVFGGAIITEQIFRVNGVGHLLITALKASDWPVVLTITFLLAVLIVLCNLLADLLNAWLDPKLRHG</sequence>
<feature type="transmembrane region" description="Helical" evidence="7">
    <location>
        <begin position="199"/>
        <end position="217"/>
    </location>
</feature>
<evidence type="ECO:0000256" key="5">
    <source>
        <dbReference type="ARBA" id="ARBA00022989"/>
    </source>
</evidence>
<dbReference type="Gene3D" id="1.10.3720.10">
    <property type="entry name" value="MetI-like"/>
    <property type="match status" value="1"/>
</dbReference>
<comment type="subcellular location">
    <subcellularLocation>
        <location evidence="1 7">Cell membrane</location>
        <topology evidence="1 7">Multi-pass membrane protein</topology>
    </subcellularLocation>
</comment>
<dbReference type="PANTHER" id="PTHR43163:SF6">
    <property type="entry name" value="DIPEPTIDE TRANSPORT SYSTEM PERMEASE PROTEIN DPPB-RELATED"/>
    <property type="match status" value="1"/>
</dbReference>
<name>A0A348W9Y7_9RHOB</name>
<dbReference type="InterPro" id="IPR045621">
    <property type="entry name" value="BPD_transp_1_N"/>
</dbReference>
<evidence type="ECO:0000256" key="3">
    <source>
        <dbReference type="ARBA" id="ARBA00022475"/>
    </source>
</evidence>
<dbReference type="PANTHER" id="PTHR43163">
    <property type="entry name" value="DIPEPTIDE TRANSPORT SYSTEM PERMEASE PROTEIN DPPB-RELATED"/>
    <property type="match status" value="1"/>
</dbReference>
<evidence type="ECO:0000256" key="4">
    <source>
        <dbReference type="ARBA" id="ARBA00022692"/>
    </source>
</evidence>
<dbReference type="GO" id="GO:0005886">
    <property type="term" value="C:plasma membrane"/>
    <property type="evidence" value="ECO:0007669"/>
    <property type="project" value="UniProtKB-SubCell"/>
</dbReference>
<reference evidence="9 10" key="1">
    <citation type="journal article" date="2018" name="Nat. Biotechnol.">
        <title>A standardized bacterial taxonomy based on genome phylogeny substantially revises the tree of life.</title>
        <authorList>
            <person name="Parks D.H."/>
            <person name="Chuvochina M."/>
            <person name="Waite D.W."/>
            <person name="Rinke C."/>
            <person name="Skarshewski A."/>
            <person name="Chaumeil P.A."/>
            <person name="Hugenholtz P."/>
        </authorList>
    </citation>
    <scope>NUCLEOTIDE SEQUENCE [LARGE SCALE GENOMIC DNA]</scope>
    <source>
        <strain evidence="9">UBA9169</strain>
    </source>
</reference>
<feature type="transmembrane region" description="Helical" evidence="7">
    <location>
        <begin position="115"/>
        <end position="139"/>
    </location>
</feature>
<dbReference type="RefSeq" id="WP_339853063.1">
    <property type="nucleotide sequence ID" value="NZ_CAXAXR010000004.1"/>
</dbReference>
<comment type="similarity">
    <text evidence="7">Belongs to the binding-protein-dependent transport system permease family.</text>
</comment>
<keyword evidence="5 7" id="KW-1133">Transmembrane helix</keyword>
<comment type="caution">
    <text evidence="9">The sequence shown here is derived from an EMBL/GenBank/DDBJ whole genome shotgun (WGS) entry which is preliminary data.</text>
</comment>
<keyword evidence="2 7" id="KW-0813">Transport</keyword>
<dbReference type="EMBL" id="DMVW01000054">
    <property type="protein sequence ID" value="HAR51349.1"/>
    <property type="molecule type" value="Genomic_DNA"/>
</dbReference>
<evidence type="ECO:0000313" key="9">
    <source>
        <dbReference type="EMBL" id="HAR51349.1"/>
    </source>
</evidence>
<accession>A0A348W9Y7</accession>